<reference evidence="2" key="1">
    <citation type="submission" date="2019-11" db="EMBL/GenBank/DDBJ databases">
        <title>Lipid analysis of CO2-rich subsurface aquifers suggests an autotrophy-based deep biosphere with lysolipids enriched in CPR bacteria.</title>
        <authorList>
            <person name="Probst A.J."/>
            <person name="Elling F.J."/>
            <person name="Castelle C.J."/>
            <person name="Zhu Q."/>
            <person name="Elvert M."/>
            <person name="Birarda G."/>
            <person name="Holman H.-Y."/>
            <person name="Lane K.R."/>
            <person name="Ladd B."/>
            <person name="Ryan M.C."/>
            <person name="Woyke T."/>
            <person name="Hinrichs K.-U."/>
            <person name="Banfield J.F."/>
        </authorList>
    </citation>
    <scope>NUCLEOTIDE SEQUENCE</scope>
    <source>
        <strain evidence="1">CG_2015-01_33_1645</strain>
        <strain evidence="2">CG_2015-04_33_537</strain>
    </source>
</reference>
<evidence type="ECO:0000313" key="2">
    <source>
        <dbReference type="EMBL" id="NCS91068.1"/>
    </source>
</evidence>
<protein>
    <submittedName>
        <fullName evidence="2">Type II toxin-antitoxin system VapC family toxin</fullName>
    </submittedName>
</protein>
<evidence type="ECO:0000313" key="3">
    <source>
        <dbReference type="Proteomes" id="UP000738826"/>
    </source>
</evidence>
<accession>A0A8J8CFG7</accession>
<dbReference type="EMBL" id="JAACVF010000002">
    <property type="protein sequence ID" value="NCN64474.1"/>
    <property type="molecule type" value="Genomic_DNA"/>
</dbReference>
<evidence type="ECO:0000313" key="1">
    <source>
        <dbReference type="EMBL" id="NCN64474.1"/>
    </source>
</evidence>
<sequence>MNGPLAVDTNAVIEYRAGDPDVCRLVEGADINL</sequence>
<dbReference type="Proteomes" id="UP000768163">
    <property type="component" value="Unassembled WGS sequence"/>
</dbReference>
<dbReference type="Proteomes" id="UP000738826">
    <property type="component" value="Unassembled WGS sequence"/>
</dbReference>
<gene>
    <name evidence="2" type="ORF">GW779_01410</name>
    <name evidence="1" type="ORF">GW910_00095</name>
</gene>
<proteinExistence type="predicted"/>
<comment type="caution">
    <text evidence="2">The sequence shown here is derived from an EMBL/GenBank/DDBJ whole genome shotgun (WGS) entry which is preliminary data.</text>
</comment>
<dbReference type="EMBL" id="JAACQH010000023">
    <property type="protein sequence ID" value="NCS91068.1"/>
    <property type="molecule type" value="Genomic_DNA"/>
</dbReference>
<dbReference type="AlphaFoldDB" id="A0A8J8CFG7"/>
<name>A0A8J8CFG7_9ARCH</name>
<organism evidence="2 3">
    <name type="scientific">Candidatus Altarchaeum hamiconexum</name>
    <dbReference type="NCBI Taxonomy" id="1803513"/>
    <lineage>
        <taxon>Archaea</taxon>
        <taxon>Candidatus Altarchaeota</taxon>
        <taxon>Candidatus Altiarchaeia</taxon>
        <taxon>Candidatus Altarchaeales</taxon>
        <taxon>Candidatus Altarchaeaceae</taxon>
        <taxon>Candidatus Altarchaeum</taxon>
    </lineage>
</organism>